<sequence>MDKGRLTRSIQTYLEELCVKLPHRHVGSSENKQATTFFRKTAEANGLETELQQFDCFDWYEQQALLTVGDVRFRCRVSPYSLPFTGNGELVLVRTIDELADSILDGHVVLLKGEIASQQIMPKNFVFFNPDEHKRIVSLLEEKQPAAIIAAPGRDLGLAGGTYPFPLFEDGDFDIPSVYMKDVESEQLATYAGATVSLSFRSERIPSHGENVIAKRLGSDSNRIVIAAHIDSKKDSPGAIDNATGVAVLLALGECLSGTEGPCQIELTALNGEDYYAVPGQMLYLAKNNDRMESIRLAINLDGAGYSGVPTAWSTYGADEMIEAAVGDTVDGETNFIVGEPWPQGDHMLFAMNGRPAIALTTGDFSKVMDVTHTSEDTIDIVDPAILAGITIALKNLILRLEDKRIHDV</sequence>
<evidence type="ECO:0000313" key="2">
    <source>
        <dbReference type="EMBL" id="MFC1849581.1"/>
    </source>
</evidence>
<dbReference type="EMBL" id="JBHPBY010000047">
    <property type="protein sequence ID" value="MFC1849581.1"/>
    <property type="molecule type" value="Genomic_DNA"/>
</dbReference>
<protein>
    <submittedName>
        <fullName evidence="2">M28 family metallopeptidase</fullName>
    </submittedName>
</protein>
<gene>
    <name evidence="2" type="ORF">ACFL27_05165</name>
</gene>
<dbReference type="Gene3D" id="3.40.630.10">
    <property type="entry name" value="Zn peptidases"/>
    <property type="match status" value="1"/>
</dbReference>
<accession>A0ABV6YTR6</accession>
<proteinExistence type="predicted"/>
<evidence type="ECO:0000313" key="3">
    <source>
        <dbReference type="Proteomes" id="UP001594351"/>
    </source>
</evidence>
<dbReference type="Pfam" id="PF04389">
    <property type="entry name" value="Peptidase_M28"/>
    <property type="match status" value="1"/>
</dbReference>
<dbReference type="PANTHER" id="PTHR12147:SF26">
    <property type="entry name" value="PEPTIDASE M28 DOMAIN-CONTAINING PROTEIN"/>
    <property type="match status" value="1"/>
</dbReference>
<dbReference type="PANTHER" id="PTHR12147">
    <property type="entry name" value="METALLOPEPTIDASE M28 FAMILY MEMBER"/>
    <property type="match status" value="1"/>
</dbReference>
<dbReference type="Gene3D" id="3.50.30.30">
    <property type="match status" value="1"/>
</dbReference>
<dbReference type="Proteomes" id="UP001594351">
    <property type="component" value="Unassembled WGS sequence"/>
</dbReference>
<dbReference type="InterPro" id="IPR045175">
    <property type="entry name" value="M28_fam"/>
</dbReference>
<dbReference type="SUPFAM" id="SSF53187">
    <property type="entry name" value="Zn-dependent exopeptidases"/>
    <property type="match status" value="1"/>
</dbReference>
<dbReference type="InterPro" id="IPR007484">
    <property type="entry name" value="Peptidase_M28"/>
</dbReference>
<feature type="domain" description="Peptidase M28" evidence="1">
    <location>
        <begin position="211"/>
        <end position="390"/>
    </location>
</feature>
<comment type="caution">
    <text evidence="2">The sequence shown here is derived from an EMBL/GenBank/DDBJ whole genome shotgun (WGS) entry which is preliminary data.</text>
</comment>
<reference evidence="2 3" key="1">
    <citation type="submission" date="2024-09" db="EMBL/GenBank/DDBJ databases">
        <title>Laminarin stimulates single cell rates of sulfate reduction while oxygen inhibits transcriptomic activity in coastal marine sediment.</title>
        <authorList>
            <person name="Lindsay M."/>
            <person name="Orcutt B."/>
            <person name="Emerson D."/>
            <person name="Stepanauskas R."/>
            <person name="D'Angelo T."/>
        </authorList>
    </citation>
    <scope>NUCLEOTIDE SEQUENCE [LARGE SCALE GENOMIC DNA]</scope>
    <source>
        <strain evidence="2">SAG AM-311-K15</strain>
    </source>
</reference>
<keyword evidence="3" id="KW-1185">Reference proteome</keyword>
<organism evidence="2 3">
    <name type="scientific">candidate division CSSED10-310 bacterium</name>
    <dbReference type="NCBI Taxonomy" id="2855610"/>
    <lineage>
        <taxon>Bacteria</taxon>
        <taxon>Bacteria division CSSED10-310</taxon>
    </lineage>
</organism>
<evidence type="ECO:0000259" key="1">
    <source>
        <dbReference type="Pfam" id="PF04389"/>
    </source>
</evidence>
<name>A0ABV6YTR6_UNCC1</name>